<dbReference type="GO" id="GO:0016787">
    <property type="term" value="F:hydrolase activity"/>
    <property type="evidence" value="ECO:0007669"/>
    <property type="project" value="UniProtKB-KW"/>
</dbReference>
<sequence>MHAKLVRSGNNGWIGLEARKFTRIVLRLTGACLILFTGGAVLLDRLIYFPEKAAIEGVVSEGLHPWPIREAFRGLVAEPAGTARGTVIVFHGNAGHVGHRSFYAAVLTRLGLRVILAEYPGYGPRDGTPSEKSLVADAQQTIALAHRLYATPLLLIGESLGAGVAAAASSRERDKATGLLLITPWDRLEHVAAYHYPWLPVRWLLRDRYDSEAHLASFGRPVLVVVAQRDSIVPARFGEALYMALGDPRKLMVVETAGHNDWIGRVDDPWWRDAIGFLLAPSH</sequence>
<evidence type="ECO:0000256" key="1">
    <source>
        <dbReference type="SAM" id="Phobius"/>
    </source>
</evidence>
<dbReference type="EMBL" id="CP040077">
    <property type="protein sequence ID" value="QCP49357.1"/>
    <property type="molecule type" value="Genomic_DNA"/>
</dbReference>
<dbReference type="OrthoDB" id="9777090at2"/>
<dbReference type="PANTHER" id="PTHR12277">
    <property type="entry name" value="ALPHA/BETA HYDROLASE DOMAIN-CONTAINING PROTEIN"/>
    <property type="match status" value="1"/>
</dbReference>
<dbReference type="KEGG" id="tvl:FAZ95_09325"/>
<dbReference type="Proteomes" id="UP000298656">
    <property type="component" value="Chromosome 1"/>
</dbReference>
<evidence type="ECO:0000313" key="4">
    <source>
        <dbReference type="Proteomes" id="UP000298656"/>
    </source>
</evidence>
<dbReference type="AlphaFoldDB" id="A0A4P8INA3"/>
<dbReference type="PANTHER" id="PTHR12277:SF79">
    <property type="entry name" value="XAA-PRO DIPEPTIDYL-PEPTIDASE-RELATED"/>
    <property type="match status" value="1"/>
</dbReference>
<evidence type="ECO:0000259" key="2">
    <source>
        <dbReference type="Pfam" id="PF12146"/>
    </source>
</evidence>
<dbReference type="Pfam" id="PF12146">
    <property type="entry name" value="Hydrolase_4"/>
    <property type="match status" value="1"/>
</dbReference>
<evidence type="ECO:0000313" key="3">
    <source>
        <dbReference type="EMBL" id="QCP49357.1"/>
    </source>
</evidence>
<dbReference type="SUPFAM" id="SSF53474">
    <property type="entry name" value="alpha/beta-Hydrolases"/>
    <property type="match status" value="1"/>
</dbReference>
<feature type="transmembrane region" description="Helical" evidence="1">
    <location>
        <begin position="24"/>
        <end position="43"/>
    </location>
</feature>
<feature type="domain" description="Serine aminopeptidase S33" evidence="2">
    <location>
        <begin position="82"/>
        <end position="190"/>
    </location>
</feature>
<keyword evidence="1" id="KW-1133">Transmembrane helix</keyword>
<protein>
    <submittedName>
        <fullName evidence="3">Alpha/beta hydrolase</fullName>
    </submittedName>
</protein>
<proteinExistence type="predicted"/>
<keyword evidence="1" id="KW-0472">Membrane</keyword>
<keyword evidence="1" id="KW-0812">Transmembrane</keyword>
<dbReference type="Gene3D" id="3.40.50.1820">
    <property type="entry name" value="alpha/beta hydrolase"/>
    <property type="match status" value="1"/>
</dbReference>
<reference evidence="3 4" key="1">
    <citation type="submission" date="2019-05" db="EMBL/GenBank/DDBJ databases">
        <title>Burkholderia sp. DHOD12, isolated from subtropical forest soil.</title>
        <authorList>
            <person name="Gao Z.-H."/>
            <person name="Qiu L.-H."/>
        </authorList>
    </citation>
    <scope>NUCLEOTIDE SEQUENCE [LARGE SCALE GENOMIC DNA]</scope>
    <source>
        <strain evidence="3 4">DHOD12</strain>
    </source>
</reference>
<gene>
    <name evidence="3" type="ORF">FAZ95_09325</name>
</gene>
<keyword evidence="4" id="KW-1185">Reference proteome</keyword>
<keyword evidence="3" id="KW-0378">Hydrolase</keyword>
<dbReference type="InterPro" id="IPR022742">
    <property type="entry name" value="Hydrolase_4"/>
</dbReference>
<accession>A0A4P8INA3</accession>
<organism evidence="3 4">
    <name type="scientific">Trinickia violacea</name>
    <dbReference type="NCBI Taxonomy" id="2571746"/>
    <lineage>
        <taxon>Bacteria</taxon>
        <taxon>Pseudomonadati</taxon>
        <taxon>Pseudomonadota</taxon>
        <taxon>Betaproteobacteria</taxon>
        <taxon>Burkholderiales</taxon>
        <taxon>Burkholderiaceae</taxon>
        <taxon>Trinickia</taxon>
    </lineage>
</organism>
<name>A0A4P8INA3_9BURK</name>
<dbReference type="InterPro" id="IPR029058">
    <property type="entry name" value="AB_hydrolase_fold"/>
</dbReference>